<feature type="region of interest" description="Disordered" evidence="1">
    <location>
        <begin position="128"/>
        <end position="196"/>
    </location>
</feature>
<feature type="compositionally biased region" description="Basic residues" evidence="1">
    <location>
        <begin position="138"/>
        <end position="149"/>
    </location>
</feature>
<gene>
    <name evidence="2" type="ORF">PCOR1329_LOCUS46924</name>
</gene>
<comment type="caution">
    <text evidence="2">The sequence shown here is derived from an EMBL/GenBank/DDBJ whole genome shotgun (WGS) entry which is preliminary data.</text>
</comment>
<reference evidence="2" key="1">
    <citation type="submission" date="2023-10" db="EMBL/GenBank/DDBJ databases">
        <authorList>
            <person name="Chen Y."/>
            <person name="Shah S."/>
            <person name="Dougan E. K."/>
            <person name="Thang M."/>
            <person name="Chan C."/>
        </authorList>
    </citation>
    <scope>NUCLEOTIDE SEQUENCE [LARGE SCALE GENOMIC DNA]</scope>
</reference>
<evidence type="ECO:0000313" key="3">
    <source>
        <dbReference type="Proteomes" id="UP001189429"/>
    </source>
</evidence>
<organism evidence="2 3">
    <name type="scientific">Prorocentrum cordatum</name>
    <dbReference type="NCBI Taxonomy" id="2364126"/>
    <lineage>
        <taxon>Eukaryota</taxon>
        <taxon>Sar</taxon>
        <taxon>Alveolata</taxon>
        <taxon>Dinophyceae</taxon>
        <taxon>Prorocentrales</taxon>
        <taxon>Prorocentraceae</taxon>
        <taxon>Prorocentrum</taxon>
    </lineage>
</organism>
<proteinExistence type="predicted"/>
<protein>
    <recommendedName>
        <fullName evidence="4">Mei2-like C-terminal RNA recognition motif domain-containing protein</fullName>
    </recommendedName>
</protein>
<dbReference type="EMBL" id="CAUYUJ010015647">
    <property type="protein sequence ID" value="CAK0856549.1"/>
    <property type="molecule type" value="Genomic_DNA"/>
</dbReference>
<accession>A0ABN9UB47</accession>
<evidence type="ECO:0000256" key="1">
    <source>
        <dbReference type="SAM" id="MobiDB-lite"/>
    </source>
</evidence>
<evidence type="ECO:0000313" key="2">
    <source>
        <dbReference type="EMBL" id="CAK0856549.1"/>
    </source>
</evidence>
<evidence type="ECO:0008006" key="4">
    <source>
        <dbReference type="Google" id="ProtNLM"/>
    </source>
</evidence>
<dbReference type="Proteomes" id="UP001189429">
    <property type="component" value="Unassembled WGS sequence"/>
</dbReference>
<sequence>MSVTQRDLLDLIDRAGFENRYDYAYMPTTFDSGTTRGISFVNFATSSDAREFSVLWNGSRLTGVAGAGTSGTVIEVTASATQGYSENAGIRKASRLRRIRNPKFHVSPLHRPEASCLMNARLTFSLDVRGVGDGGARGRPRRTRTRTRAPRSAPRSAPVGGDGPSPPRAAPLAGSPARPRDQGGPCAERDVFSALA</sequence>
<feature type="compositionally biased region" description="Low complexity" evidence="1">
    <location>
        <begin position="150"/>
        <end position="159"/>
    </location>
</feature>
<name>A0ABN9UB47_9DINO</name>
<feature type="compositionally biased region" description="Basic and acidic residues" evidence="1">
    <location>
        <begin position="187"/>
        <end position="196"/>
    </location>
</feature>
<keyword evidence="3" id="KW-1185">Reference proteome</keyword>